<dbReference type="RefSeq" id="WP_166511382.1">
    <property type="nucleotide sequence ID" value="NZ_VNHM01000006.1"/>
</dbReference>
<protein>
    <submittedName>
        <fullName evidence="2">Uncharacterized protein</fullName>
    </submittedName>
</protein>
<name>A0A5S4ZUR9_9FIRM</name>
<dbReference type="AlphaFoldDB" id="A0A5S4ZUR9"/>
<dbReference type="EMBL" id="VNHM01000006">
    <property type="protein sequence ID" value="TYO95965.1"/>
    <property type="molecule type" value="Genomic_DNA"/>
</dbReference>
<dbReference type="Proteomes" id="UP000323166">
    <property type="component" value="Unassembled WGS sequence"/>
</dbReference>
<feature type="transmembrane region" description="Helical" evidence="1">
    <location>
        <begin position="48"/>
        <end position="67"/>
    </location>
</feature>
<feature type="transmembrane region" description="Helical" evidence="1">
    <location>
        <begin position="7"/>
        <end position="28"/>
    </location>
</feature>
<gene>
    <name evidence="2" type="ORF">LX24_01355</name>
</gene>
<keyword evidence="3" id="KW-1185">Reference proteome</keyword>
<evidence type="ECO:0000256" key="1">
    <source>
        <dbReference type="SAM" id="Phobius"/>
    </source>
</evidence>
<keyword evidence="1" id="KW-1133">Transmembrane helix</keyword>
<reference evidence="2 3" key="1">
    <citation type="submission" date="2019-07" db="EMBL/GenBank/DDBJ databases">
        <title>Genomic Encyclopedia of Type Strains, Phase I: the one thousand microbial genomes (KMG-I) project.</title>
        <authorList>
            <person name="Kyrpides N."/>
        </authorList>
    </citation>
    <scope>NUCLEOTIDE SEQUENCE [LARGE SCALE GENOMIC DNA]</scope>
    <source>
        <strain evidence="2 3">DSM 6562</strain>
    </source>
</reference>
<accession>A0A5S4ZUR9</accession>
<keyword evidence="1" id="KW-0472">Membrane</keyword>
<keyword evidence="1" id="KW-0812">Transmembrane</keyword>
<proteinExistence type="predicted"/>
<evidence type="ECO:0000313" key="3">
    <source>
        <dbReference type="Proteomes" id="UP000323166"/>
    </source>
</evidence>
<organism evidence="2 3">
    <name type="scientific">Desulfallas thermosapovorans DSM 6562</name>
    <dbReference type="NCBI Taxonomy" id="1121431"/>
    <lineage>
        <taxon>Bacteria</taxon>
        <taxon>Bacillati</taxon>
        <taxon>Bacillota</taxon>
        <taxon>Clostridia</taxon>
        <taxon>Eubacteriales</taxon>
        <taxon>Desulfallaceae</taxon>
        <taxon>Desulfallas</taxon>
    </lineage>
</organism>
<comment type="caution">
    <text evidence="2">The sequence shown here is derived from an EMBL/GenBank/DDBJ whole genome shotgun (WGS) entry which is preliminary data.</text>
</comment>
<sequence>MILVSFIFILTGICFIVAGILLLTLHIAGTGNWPGFLPANWDNRAKKFIIITGAGFLLTLTGVLAGYGI</sequence>
<evidence type="ECO:0000313" key="2">
    <source>
        <dbReference type="EMBL" id="TYO95965.1"/>
    </source>
</evidence>